<dbReference type="InterPro" id="IPR025943">
    <property type="entry name" value="Sigma_54_int_dom_ATP-bd_2"/>
</dbReference>
<keyword evidence="10" id="KW-1185">Reference proteome</keyword>
<dbReference type="Proteomes" id="UP000053797">
    <property type="component" value="Unassembled WGS sequence"/>
</dbReference>
<gene>
    <name evidence="7" type="ORF">AS033_07650</name>
    <name evidence="8" type="ORF">SZL87_08660</name>
</gene>
<dbReference type="SUPFAM" id="SSF52540">
    <property type="entry name" value="P-loop containing nucleoside triphosphate hydrolases"/>
    <property type="match status" value="1"/>
</dbReference>
<dbReference type="Gene3D" id="1.10.10.60">
    <property type="entry name" value="Homeodomain-like"/>
    <property type="match status" value="1"/>
</dbReference>
<dbReference type="SUPFAM" id="SSF55785">
    <property type="entry name" value="PYP-like sensor domain (PAS domain)"/>
    <property type="match status" value="1"/>
</dbReference>
<evidence type="ECO:0000313" key="7">
    <source>
        <dbReference type="EMBL" id="KSU49235.1"/>
    </source>
</evidence>
<dbReference type="Gene3D" id="1.10.8.60">
    <property type="match status" value="1"/>
</dbReference>
<dbReference type="CDD" id="cd00130">
    <property type="entry name" value="PAS"/>
    <property type="match status" value="1"/>
</dbReference>
<dbReference type="OrthoDB" id="9771372at2"/>
<evidence type="ECO:0000313" key="10">
    <source>
        <dbReference type="Proteomes" id="UP001387110"/>
    </source>
</evidence>
<dbReference type="RefSeq" id="WP_023467591.1">
    <property type="nucleotide sequence ID" value="NZ_FMYN01000002.1"/>
</dbReference>
<dbReference type="Gene3D" id="3.30.450.20">
    <property type="entry name" value="PAS domain"/>
    <property type="match status" value="1"/>
</dbReference>
<organism evidence="7 9">
    <name type="scientific">Exiguobacterium indicum</name>
    <dbReference type="NCBI Taxonomy" id="296995"/>
    <lineage>
        <taxon>Bacteria</taxon>
        <taxon>Bacillati</taxon>
        <taxon>Bacillota</taxon>
        <taxon>Bacilli</taxon>
        <taxon>Bacillales</taxon>
        <taxon>Bacillales Family XII. Incertae Sedis</taxon>
        <taxon>Exiguobacterium</taxon>
    </lineage>
</organism>
<dbReference type="Pfam" id="PF00989">
    <property type="entry name" value="PAS"/>
    <property type="match status" value="1"/>
</dbReference>
<dbReference type="EMBL" id="JBAWKY010000002">
    <property type="protein sequence ID" value="MEI4462489.1"/>
    <property type="molecule type" value="Genomic_DNA"/>
</dbReference>
<dbReference type="PROSITE" id="PS00675">
    <property type="entry name" value="SIGMA54_INTERACT_1"/>
    <property type="match status" value="1"/>
</dbReference>
<keyword evidence="3" id="KW-0805">Transcription regulation</keyword>
<feature type="domain" description="Sigma-54 factor interaction" evidence="5">
    <location>
        <begin position="238"/>
        <end position="468"/>
    </location>
</feature>
<dbReference type="InterPro" id="IPR009057">
    <property type="entry name" value="Homeodomain-like_sf"/>
</dbReference>
<dbReference type="InterPro" id="IPR058031">
    <property type="entry name" value="AAA_lid_NorR"/>
</dbReference>
<dbReference type="Pfam" id="PF02954">
    <property type="entry name" value="HTH_8"/>
    <property type="match status" value="1"/>
</dbReference>
<dbReference type="PANTHER" id="PTHR32071">
    <property type="entry name" value="TRANSCRIPTIONAL REGULATORY PROTEIN"/>
    <property type="match status" value="1"/>
</dbReference>
<dbReference type="SUPFAM" id="SSF46689">
    <property type="entry name" value="Homeodomain-like"/>
    <property type="match status" value="1"/>
</dbReference>
<sequence>MHHLLVVGAGQGGTEVLHAFQRSPLLTVIGLVDPNMDAPGVALARRADIRIETNWSAFEGADVDFIIDATGETGVLEQLIHDFPGAAVLPGEFVRVLLERLTEKEKMLEAIIHCTSEAISVADQDGQTMLINPAYTRMTGFTERDVVGKPASADIGMQESVHLKVLNTGENVRDVRMKIGQDQRDIIVNAAPVIVDGQVRGSVGVIRDISEMKALAKELKAARQKIRTLEAKYTFDDIIAESEAMRFVVDQAKLAATMPVNVLIRGESGTGKELFAHAIHAASERKYEQFVRVNCAAIAPTLLESELFGYEEGAFSGARRGGKRGYFEEAHGGSLFLDEIGELPLDVQAKLLRVLQENEVVRVGGTKAIPVDVRIIAATNANLEQKIIMNEFREDLYYRINRLPIHIPALRERPDDIAPLTLHLLRKLNQSYGRSVGRISDDVLEAMKKQPWKGNVRELENVIGRALIFTDKTETVLRKGHLQLVVPQTTKVTTRQKKEIKHLSDEMSHVEERLIREALTAFNGNKTEAAKQLGISLRALYYKVERFNIYS</sequence>
<dbReference type="AlphaFoldDB" id="A0A0V8GG26"/>
<dbReference type="PROSITE" id="PS50112">
    <property type="entry name" value="PAS"/>
    <property type="match status" value="1"/>
</dbReference>
<name>A0A0V8GG26_9BACL</name>
<dbReference type="InterPro" id="IPR002078">
    <property type="entry name" value="Sigma_54_int"/>
</dbReference>
<dbReference type="GeneID" id="90836089"/>
<evidence type="ECO:0000256" key="1">
    <source>
        <dbReference type="ARBA" id="ARBA00022741"/>
    </source>
</evidence>
<evidence type="ECO:0000256" key="3">
    <source>
        <dbReference type="ARBA" id="ARBA00023015"/>
    </source>
</evidence>
<dbReference type="CDD" id="cd00009">
    <property type="entry name" value="AAA"/>
    <property type="match status" value="1"/>
</dbReference>
<dbReference type="Proteomes" id="UP001387110">
    <property type="component" value="Unassembled WGS sequence"/>
</dbReference>
<dbReference type="SMART" id="SM00091">
    <property type="entry name" value="PAS"/>
    <property type="match status" value="1"/>
</dbReference>
<dbReference type="FunFam" id="3.40.50.300:FF:000006">
    <property type="entry name" value="DNA-binding transcriptional regulator NtrC"/>
    <property type="match status" value="1"/>
</dbReference>
<dbReference type="Gene3D" id="3.40.50.300">
    <property type="entry name" value="P-loop containing nucleotide triphosphate hydrolases"/>
    <property type="match status" value="1"/>
</dbReference>
<keyword evidence="4" id="KW-0804">Transcription</keyword>
<dbReference type="InterPro" id="IPR002197">
    <property type="entry name" value="HTH_Fis"/>
</dbReference>
<dbReference type="InterPro" id="IPR035965">
    <property type="entry name" value="PAS-like_dom_sf"/>
</dbReference>
<dbReference type="PANTHER" id="PTHR32071:SF121">
    <property type="entry name" value="SIGMA L-DEPENDENT TRANSCRIPTIONAL REGULATOR YQIR-RELATED"/>
    <property type="match status" value="1"/>
</dbReference>
<dbReference type="Pfam" id="PF25601">
    <property type="entry name" value="AAA_lid_14"/>
    <property type="match status" value="1"/>
</dbReference>
<evidence type="ECO:0000313" key="9">
    <source>
        <dbReference type="Proteomes" id="UP000053797"/>
    </source>
</evidence>
<keyword evidence="1" id="KW-0547">Nucleotide-binding</keyword>
<protein>
    <submittedName>
        <fullName evidence="8">Sigma-54-dependent Fis family transcriptional regulator</fullName>
    </submittedName>
</protein>
<dbReference type="SMART" id="SM00382">
    <property type="entry name" value="AAA"/>
    <property type="match status" value="1"/>
</dbReference>
<evidence type="ECO:0000259" key="5">
    <source>
        <dbReference type="PROSITE" id="PS50045"/>
    </source>
</evidence>
<dbReference type="GO" id="GO:0006355">
    <property type="term" value="P:regulation of DNA-templated transcription"/>
    <property type="evidence" value="ECO:0007669"/>
    <property type="project" value="InterPro"/>
</dbReference>
<dbReference type="Pfam" id="PF00158">
    <property type="entry name" value="Sigma54_activat"/>
    <property type="match status" value="1"/>
</dbReference>
<comment type="caution">
    <text evidence="7">The sequence shown here is derived from an EMBL/GenBank/DDBJ whole genome shotgun (WGS) entry which is preliminary data.</text>
</comment>
<dbReference type="EMBL" id="LNQL01000002">
    <property type="protein sequence ID" value="KSU49235.1"/>
    <property type="molecule type" value="Genomic_DNA"/>
</dbReference>
<dbReference type="NCBIfam" id="TIGR00229">
    <property type="entry name" value="sensory_box"/>
    <property type="match status" value="1"/>
</dbReference>
<dbReference type="InterPro" id="IPR027417">
    <property type="entry name" value="P-loop_NTPase"/>
</dbReference>
<evidence type="ECO:0000256" key="4">
    <source>
        <dbReference type="ARBA" id="ARBA00023163"/>
    </source>
</evidence>
<dbReference type="GO" id="GO:0043565">
    <property type="term" value="F:sequence-specific DNA binding"/>
    <property type="evidence" value="ECO:0007669"/>
    <property type="project" value="InterPro"/>
</dbReference>
<dbReference type="GO" id="GO:0005524">
    <property type="term" value="F:ATP binding"/>
    <property type="evidence" value="ECO:0007669"/>
    <property type="project" value="UniProtKB-KW"/>
</dbReference>
<dbReference type="PROSITE" id="PS50045">
    <property type="entry name" value="SIGMA54_INTERACT_4"/>
    <property type="match status" value="1"/>
</dbReference>
<dbReference type="InterPro" id="IPR003593">
    <property type="entry name" value="AAA+_ATPase"/>
</dbReference>
<proteinExistence type="predicted"/>
<feature type="domain" description="PAS" evidence="6">
    <location>
        <begin position="104"/>
        <end position="149"/>
    </location>
</feature>
<dbReference type="InterPro" id="IPR025662">
    <property type="entry name" value="Sigma_54_int_dom_ATP-bd_1"/>
</dbReference>
<dbReference type="PROSITE" id="PS00676">
    <property type="entry name" value="SIGMA54_INTERACT_2"/>
    <property type="match status" value="1"/>
</dbReference>
<dbReference type="InterPro" id="IPR036291">
    <property type="entry name" value="NAD(P)-bd_dom_sf"/>
</dbReference>
<dbReference type="InterPro" id="IPR000014">
    <property type="entry name" value="PAS"/>
</dbReference>
<evidence type="ECO:0000259" key="6">
    <source>
        <dbReference type="PROSITE" id="PS50112"/>
    </source>
</evidence>
<evidence type="ECO:0000256" key="2">
    <source>
        <dbReference type="ARBA" id="ARBA00022840"/>
    </source>
</evidence>
<reference evidence="8 10" key="2">
    <citation type="submission" date="2023-12" db="EMBL/GenBank/DDBJ databases">
        <authorList>
            <person name="Easwaran N."/>
            <person name="Lazarus H.P.S."/>
        </authorList>
    </citation>
    <scope>NUCLEOTIDE SEQUENCE [LARGE SCALE GENOMIC DNA]</scope>
    <source>
        <strain evidence="8 10">VIT-2023</strain>
    </source>
</reference>
<dbReference type="InterPro" id="IPR013767">
    <property type="entry name" value="PAS_fold"/>
</dbReference>
<evidence type="ECO:0000313" key="8">
    <source>
        <dbReference type="EMBL" id="MEI4462489.1"/>
    </source>
</evidence>
<accession>A0A0V8GG26</accession>
<dbReference type="SUPFAM" id="SSF51735">
    <property type="entry name" value="NAD(P)-binding Rossmann-fold domains"/>
    <property type="match status" value="1"/>
</dbReference>
<dbReference type="PRINTS" id="PR01590">
    <property type="entry name" value="HTHFIS"/>
</dbReference>
<keyword evidence="2" id="KW-0067">ATP-binding</keyword>
<reference evidence="7 9" key="1">
    <citation type="journal article" date="2015" name="Int. J. Syst. Evol. Microbiol.">
        <title>Exiguobacterium enclense sp. nov., isolated from sediment.</title>
        <authorList>
            <person name="Dastager S.G."/>
            <person name="Mawlankar R."/>
            <person name="Sonalkar V.V."/>
            <person name="Thorat M.N."/>
            <person name="Mual P."/>
            <person name="Verma A."/>
            <person name="Krishnamurthi S."/>
            <person name="Tang S.K."/>
            <person name="Li W.J."/>
        </authorList>
    </citation>
    <scope>NUCLEOTIDE SEQUENCE [LARGE SCALE GENOMIC DNA]</scope>
    <source>
        <strain evidence="7 9">NIO-1109</strain>
    </source>
</reference>